<protein>
    <submittedName>
        <fullName evidence="1">Uncharacterized protein</fullName>
    </submittedName>
</protein>
<evidence type="ECO:0000313" key="1">
    <source>
        <dbReference type="EMBL" id="JAD37995.1"/>
    </source>
</evidence>
<organism evidence="1">
    <name type="scientific">Arundo donax</name>
    <name type="common">Giant reed</name>
    <name type="synonym">Donax arundinaceus</name>
    <dbReference type="NCBI Taxonomy" id="35708"/>
    <lineage>
        <taxon>Eukaryota</taxon>
        <taxon>Viridiplantae</taxon>
        <taxon>Streptophyta</taxon>
        <taxon>Embryophyta</taxon>
        <taxon>Tracheophyta</taxon>
        <taxon>Spermatophyta</taxon>
        <taxon>Magnoliopsida</taxon>
        <taxon>Liliopsida</taxon>
        <taxon>Poales</taxon>
        <taxon>Poaceae</taxon>
        <taxon>PACMAD clade</taxon>
        <taxon>Arundinoideae</taxon>
        <taxon>Arundineae</taxon>
        <taxon>Arundo</taxon>
    </lineage>
</organism>
<dbReference type="AlphaFoldDB" id="A0A0A8ZML2"/>
<name>A0A0A8ZML2_ARUDO</name>
<accession>A0A0A8ZML2</accession>
<reference evidence="1" key="1">
    <citation type="submission" date="2014-09" db="EMBL/GenBank/DDBJ databases">
        <authorList>
            <person name="Magalhaes I.L.F."/>
            <person name="Oliveira U."/>
            <person name="Santos F.R."/>
            <person name="Vidigal T.H.D.A."/>
            <person name="Brescovit A.D."/>
            <person name="Santos A.J."/>
        </authorList>
    </citation>
    <scope>NUCLEOTIDE SEQUENCE</scope>
    <source>
        <tissue evidence="1">Shoot tissue taken approximately 20 cm above the soil surface</tissue>
    </source>
</reference>
<reference evidence="1" key="2">
    <citation type="journal article" date="2015" name="Data Brief">
        <title>Shoot transcriptome of the giant reed, Arundo donax.</title>
        <authorList>
            <person name="Barrero R.A."/>
            <person name="Guerrero F.D."/>
            <person name="Moolhuijzen P."/>
            <person name="Goolsby J.A."/>
            <person name="Tidwell J."/>
            <person name="Bellgard S.E."/>
            <person name="Bellgard M.I."/>
        </authorList>
    </citation>
    <scope>NUCLEOTIDE SEQUENCE</scope>
    <source>
        <tissue evidence="1">Shoot tissue taken approximately 20 cm above the soil surface</tissue>
    </source>
</reference>
<sequence>MLLYKPVIQMVSWVNFHCADKDPVHILTKYIPRTKGKFTSDSRQNYGTELARLNHCIIRFVTHCKWHTGTMAKHTS</sequence>
<dbReference type="EMBL" id="GBRH01259900">
    <property type="protein sequence ID" value="JAD37995.1"/>
    <property type="molecule type" value="Transcribed_RNA"/>
</dbReference>
<proteinExistence type="predicted"/>